<evidence type="ECO:0000313" key="3">
    <source>
        <dbReference type="Proteomes" id="UP000078046"/>
    </source>
</evidence>
<keyword evidence="3" id="KW-1185">Reference proteome</keyword>
<dbReference type="AlphaFoldDB" id="A0A177B5S5"/>
<feature type="region of interest" description="Disordered" evidence="1">
    <location>
        <begin position="47"/>
        <end position="85"/>
    </location>
</feature>
<evidence type="ECO:0000256" key="1">
    <source>
        <dbReference type="SAM" id="MobiDB-lite"/>
    </source>
</evidence>
<dbReference type="EMBL" id="LWCA01000251">
    <property type="protein sequence ID" value="OAF69638.1"/>
    <property type="molecule type" value="Genomic_DNA"/>
</dbReference>
<dbReference type="GO" id="GO:0003723">
    <property type="term" value="F:RNA binding"/>
    <property type="evidence" value="ECO:0007669"/>
    <property type="project" value="InterPro"/>
</dbReference>
<dbReference type="InterPro" id="IPR028271">
    <property type="entry name" value="RAMAC"/>
</dbReference>
<organism evidence="2 3">
    <name type="scientific">Intoshia linei</name>
    <dbReference type="NCBI Taxonomy" id="1819745"/>
    <lineage>
        <taxon>Eukaryota</taxon>
        <taxon>Metazoa</taxon>
        <taxon>Spiralia</taxon>
        <taxon>Lophotrochozoa</taxon>
        <taxon>Mesozoa</taxon>
        <taxon>Orthonectida</taxon>
        <taxon>Rhopaluridae</taxon>
        <taxon>Intoshia</taxon>
    </lineage>
</organism>
<feature type="compositionally biased region" description="Basic and acidic residues" evidence="1">
    <location>
        <begin position="49"/>
        <end position="71"/>
    </location>
</feature>
<dbReference type="GO" id="GO:0031533">
    <property type="term" value="C:mRNA capping enzyme complex"/>
    <property type="evidence" value="ECO:0007669"/>
    <property type="project" value="InterPro"/>
</dbReference>
<name>A0A177B5S5_9BILA</name>
<dbReference type="Pfam" id="PF15320">
    <property type="entry name" value="RAM"/>
    <property type="match status" value="1"/>
</dbReference>
<gene>
    <name evidence="2" type="ORF">A3Q56_02618</name>
</gene>
<reference evidence="2 3" key="1">
    <citation type="submission" date="2016-04" db="EMBL/GenBank/DDBJ databases">
        <title>The genome of Intoshia linei affirms orthonectids as highly simplified spiralians.</title>
        <authorList>
            <person name="Mikhailov K.V."/>
            <person name="Slusarev G.S."/>
            <person name="Nikitin M.A."/>
            <person name="Logacheva M.D."/>
            <person name="Penin A."/>
            <person name="Aleoshin V."/>
            <person name="Panchin Y.V."/>
        </authorList>
    </citation>
    <scope>NUCLEOTIDE SEQUENCE [LARGE SCALE GENOMIC DNA]</scope>
    <source>
        <strain evidence="2">Intl2013</strain>
        <tissue evidence="2">Whole animal</tissue>
    </source>
</reference>
<sequence length="105" mass="12684">MEKYNELFKSRYTSEDVDYEYTKNNHKDPPSNVLNYMKRIRKPWTNNRSETDFKRTHNRLENENKEDKTFKLSETSPKKRASNDKVPILNETFGCEFSRKKKSVL</sequence>
<accession>A0A177B5S5</accession>
<evidence type="ECO:0000313" key="2">
    <source>
        <dbReference type="EMBL" id="OAF69638.1"/>
    </source>
</evidence>
<dbReference type="GO" id="GO:0106005">
    <property type="term" value="P:RNA 5'-cap (guanine-N7)-methylation"/>
    <property type="evidence" value="ECO:0007669"/>
    <property type="project" value="InterPro"/>
</dbReference>
<comment type="caution">
    <text evidence="2">The sequence shown here is derived from an EMBL/GenBank/DDBJ whole genome shotgun (WGS) entry which is preliminary data.</text>
</comment>
<proteinExistence type="predicted"/>
<protein>
    <submittedName>
        <fullName evidence="2">Uncharacterized protein</fullName>
    </submittedName>
</protein>
<dbReference type="Proteomes" id="UP000078046">
    <property type="component" value="Unassembled WGS sequence"/>
</dbReference>